<dbReference type="InterPro" id="IPR001810">
    <property type="entry name" value="F-box_dom"/>
</dbReference>
<comment type="caution">
    <text evidence="2">The sequence shown here is derived from an EMBL/GenBank/DDBJ whole genome shotgun (WGS) entry which is preliminary data.</text>
</comment>
<accession>A0AAN9G8P1</accession>
<organism evidence="2 3">
    <name type="scientific">Littorina saxatilis</name>
    <dbReference type="NCBI Taxonomy" id="31220"/>
    <lineage>
        <taxon>Eukaryota</taxon>
        <taxon>Metazoa</taxon>
        <taxon>Spiralia</taxon>
        <taxon>Lophotrochozoa</taxon>
        <taxon>Mollusca</taxon>
        <taxon>Gastropoda</taxon>
        <taxon>Caenogastropoda</taxon>
        <taxon>Littorinimorpha</taxon>
        <taxon>Littorinoidea</taxon>
        <taxon>Littorinidae</taxon>
        <taxon>Littorina</taxon>
    </lineage>
</organism>
<reference evidence="2 3" key="1">
    <citation type="submission" date="2024-02" db="EMBL/GenBank/DDBJ databases">
        <title>Chromosome-scale genome assembly of the rough periwinkle Littorina saxatilis.</title>
        <authorList>
            <person name="De Jode A."/>
            <person name="Faria R."/>
            <person name="Formenti G."/>
            <person name="Sims Y."/>
            <person name="Smith T.P."/>
            <person name="Tracey A."/>
            <person name="Wood J.M.D."/>
            <person name="Zagrodzka Z.B."/>
            <person name="Johannesson K."/>
            <person name="Butlin R.K."/>
            <person name="Leder E.H."/>
        </authorList>
    </citation>
    <scope>NUCLEOTIDE SEQUENCE [LARGE SCALE GENOMIC DNA]</scope>
    <source>
        <strain evidence="2">Snail1</strain>
        <tissue evidence="2">Muscle</tissue>
    </source>
</reference>
<dbReference type="AlphaFoldDB" id="A0AAN9G8P1"/>
<dbReference type="PROSITE" id="PS50181">
    <property type="entry name" value="FBOX"/>
    <property type="match status" value="1"/>
</dbReference>
<dbReference type="Proteomes" id="UP001374579">
    <property type="component" value="Unassembled WGS sequence"/>
</dbReference>
<evidence type="ECO:0000259" key="1">
    <source>
        <dbReference type="PROSITE" id="PS50181"/>
    </source>
</evidence>
<sequence length="486" mass="55404">MTDSTDSVDVSDGLEESCTDSAQNTNCQVLHQPQDVENLINSLPDLVVQTIFQYLYWKEKIFATEVFQRWERILESSLGWERFENDRAYAHEHEALLSAHYVLEEAACIAQYGQYFSHCVIWIHNFLPTDSPVDTDFSILKYVELHCLRLKSLAIYHPPNLSSSALTLSFKQYIAPLQNVLSSDSRVGLNFYRLLYSSVEAGTGVIDLLHFYHGHNILAKITSLDFSHGLILASGIQPLNILTVCCSLRVLKCPVQNLNTAIVQQLLNKSLHDLYMVNDEHTLNLNYVEKSAIRWSQLVLRPHWSFKVHYIFKNRSVCPVHICPNPFAQSLVLDSLCSSVSRALLRCVADTYGPTLHCMAFILSVWEPLMPFSDLEDLASNFKYLGVHMKQLQSAVFNLIIPSDALIAFALHAPRLTDLLVFQHKIFFNGRVAVTEDQVTDLKQEVSVALRAPWAPIKLDDSLYKLACCRQNLLFEENVNQYEGFW</sequence>
<keyword evidence="3" id="KW-1185">Reference proteome</keyword>
<feature type="domain" description="F-box" evidence="1">
    <location>
        <begin position="37"/>
        <end position="83"/>
    </location>
</feature>
<dbReference type="PANTHER" id="PTHR20872:SF1">
    <property type="entry name" value="F-BOX DOMAIN-CONTAINING PROTEIN"/>
    <property type="match status" value="1"/>
</dbReference>
<dbReference type="PANTHER" id="PTHR20872">
    <property type="match status" value="1"/>
</dbReference>
<dbReference type="EMBL" id="JBAMIC010000013">
    <property type="protein sequence ID" value="KAK7097910.1"/>
    <property type="molecule type" value="Genomic_DNA"/>
</dbReference>
<gene>
    <name evidence="2" type="ORF">V1264_004816</name>
</gene>
<evidence type="ECO:0000313" key="3">
    <source>
        <dbReference type="Proteomes" id="UP001374579"/>
    </source>
</evidence>
<name>A0AAN9G8P1_9CAEN</name>
<proteinExistence type="predicted"/>
<evidence type="ECO:0000313" key="2">
    <source>
        <dbReference type="EMBL" id="KAK7097910.1"/>
    </source>
</evidence>
<protein>
    <recommendedName>
        <fullName evidence="1">F-box domain-containing protein</fullName>
    </recommendedName>
</protein>